<keyword evidence="1" id="KW-1185">Reference proteome</keyword>
<evidence type="ECO:0000313" key="2">
    <source>
        <dbReference type="RefSeq" id="XP_051859808.1"/>
    </source>
</evidence>
<dbReference type="OrthoDB" id="7918813at2759"/>
<organism evidence="1 2">
    <name type="scientific">Drosophila albomicans</name>
    <name type="common">Fruit fly</name>
    <dbReference type="NCBI Taxonomy" id="7291"/>
    <lineage>
        <taxon>Eukaryota</taxon>
        <taxon>Metazoa</taxon>
        <taxon>Ecdysozoa</taxon>
        <taxon>Arthropoda</taxon>
        <taxon>Hexapoda</taxon>
        <taxon>Insecta</taxon>
        <taxon>Pterygota</taxon>
        <taxon>Neoptera</taxon>
        <taxon>Endopterygota</taxon>
        <taxon>Diptera</taxon>
        <taxon>Brachycera</taxon>
        <taxon>Muscomorpha</taxon>
        <taxon>Ephydroidea</taxon>
        <taxon>Drosophilidae</taxon>
        <taxon>Drosophila</taxon>
    </lineage>
</organism>
<dbReference type="Proteomes" id="UP000515160">
    <property type="component" value="Chromosome 3"/>
</dbReference>
<dbReference type="AlphaFoldDB" id="A0A9C6T543"/>
<gene>
    <name evidence="2" type="primary">LOC117568416</name>
</gene>
<protein>
    <submittedName>
        <fullName evidence="2">Uncharacterized protein LOC117568416 isoform X1</fullName>
    </submittedName>
</protein>
<sequence length="99" mass="10766">MSSQFGVEKSGGEGAETVGATAVISTISSEIALDLKSSPKQTCIPLHQRQRLVSSETSECSVNSKKLDIDMPDKSWSVLYIGAKKEDSFDEQRIVETNE</sequence>
<dbReference type="GeneID" id="117568416"/>
<accession>A0A9C6T543</accession>
<evidence type="ECO:0000313" key="1">
    <source>
        <dbReference type="Proteomes" id="UP000515160"/>
    </source>
</evidence>
<dbReference type="RefSeq" id="XP_051859808.1">
    <property type="nucleotide sequence ID" value="XM_052003848.1"/>
</dbReference>
<name>A0A9C6T543_DROAB</name>
<reference evidence="2" key="1">
    <citation type="submission" date="2025-08" db="UniProtKB">
        <authorList>
            <consortium name="RefSeq"/>
        </authorList>
    </citation>
    <scope>IDENTIFICATION</scope>
    <source>
        <strain evidence="2">15112-1751.03</strain>
        <tissue evidence="2">Whole Adult</tissue>
    </source>
</reference>
<proteinExistence type="predicted"/>